<dbReference type="AlphaFoldDB" id="A0A381VJH1"/>
<evidence type="ECO:0000259" key="1">
    <source>
        <dbReference type="SMART" id="SM00852"/>
    </source>
</evidence>
<dbReference type="PIRSF" id="PIRSF006728">
    <property type="entry name" value="CinA"/>
    <property type="match status" value="1"/>
</dbReference>
<organism evidence="2">
    <name type="scientific">marine metagenome</name>
    <dbReference type="NCBI Taxonomy" id="408172"/>
    <lineage>
        <taxon>unclassified sequences</taxon>
        <taxon>metagenomes</taxon>
        <taxon>ecological metagenomes</taxon>
    </lineage>
</organism>
<reference evidence="2" key="1">
    <citation type="submission" date="2018-05" db="EMBL/GenBank/DDBJ databases">
        <authorList>
            <person name="Lanie J.A."/>
            <person name="Ng W.-L."/>
            <person name="Kazmierczak K.M."/>
            <person name="Andrzejewski T.M."/>
            <person name="Davidsen T.M."/>
            <person name="Wayne K.J."/>
            <person name="Tettelin H."/>
            <person name="Glass J.I."/>
            <person name="Rusch D."/>
            <person name="Podicherti R."/>
            <person name="Tsui H.-C.T."/>
            <person name="Winkler M.E."/>
        </authorList>
    </citation>
    <scope>NUCLEOTIDE SEQUENCE</scope>
</reference>
<dbReference type="PANTHER" id="PTHR13939">
    <property type="entry name" value="NICOTINAMIDE-NUCLEOTIDE AMIDOHYDROLASE PNCC"/>
    <property type="match status" value="1"/>
</dbReference>
<dbReference type="InterPro" id="IPR008135">
    <property type="entry name" value="Competence-induced_CinA"/>
</dbReference>
<dbReference type="InterPro" id="IPR041424">
    <property type="entry name" value="CinA_KH"/>
</dbReference>
<dbReference type="PANTHER" id="PTHR13939:SF0">
    <property type="entry name" value="NMN AMIDOHYDROLASE-LIKE PROTEIN YFAY"/>
    <property type="match status" value="1"/>
</dbReference>
<dbReference type="CDD" id="cd00885">
    <property type="entry name" value="cinA"/>
    <property type="match status" value="1"/>
</dbReference>
<dbReference type="Gene3D" id="3.30.70.2860">
    <property type="match status" value="1"/>
</dbReference>
<dbReference type="SUPFAM" id="SSF53218">
    <property type="entry name" value="Molybdenum cofactor biosynthesis proteins"/>
    <property type="match status" value="1"/>
</dbReference>
<dbReference type="Gene3D" id="3.40.980.10">
    <property type="entry name" value="MoaB/Mog-like domain"/>
    <property type="match status" value="1"/>
</dbReference>
<name>A0A381VJH1_9ZZZZ</name>
<feature type="domain" description="MoaB/Mog" evidence="1">
    <location>
        <begin position="4"/>
        <end position="171"/>
    </location>
</feature>
<protein>
    <recommendedName>
        <fullName evidence="1">MoaB/Mog domain-containing protein</fullName>
    </recommendedName>
</protein>
<gene>
    <name evidence="2" type="ORF">METZ01_LOCUS93025</name>
</gene>
<dbReference type="InterPro" id="IPR036425">
    <property type="entry name" value="MoaB/Mog-like_dom_sf"/>
</dbReference>
<dbReference type="InterPro" id="IPR050101">
    <property type="entry name" value="CinA"/>
</dbReference>
<dbReference type="Pfam" id="PF18146">
    <property type="entry name" value="CinA_KH"/>
    <property type="match status" value="1"/>
</dbReference>
<proteinExistence type="predicted"/>
<dbReference type="InterPro" id="IPR001453">
    <property type="entry name" value="MoaB/Mog_dom"/>
</dbReference>
<dbReference type="SMART" id="SM00852">
    <property type="entry name" value="MoCF_biosynth"/>
    <property type="match status" value="1"/>
</dbReference>
<dbReference type="Pfam" id="PF00994">
    <property type="entry name" value="MoCF_biosynth"/>
    <property type="match status" value="1"/>
</dbReference>
<dbReference type="EMBL" id="UINC01008938">
    <property type="protein sequence ID" value="SVA40171.1"/>
    <property type="molecule type" value="Genomic_DNA"/>
</dbReference>
<evidence type="ECO:0000313" key="2">
    <source>
        <dbReference type="EMBL" id="SVA40171.1"/>
    </source>
</evidence>
<accession>A0A381VJH1</accession>
<sequence>MDAVVITIGTEILMGELIDTNSAYLGDQLPRIGIRLKKLVSIGDNLREIRETLESELVTADIVFTTGGMGPTSDDLTREAIAEFCGEKLSIDSDQLSILKSTFKARHQVMPDTNLKQASLIPSASAIPNPNGTAPGWFVENRGKIIVALPGPPVELQHMWRHDVSSRLEEMSSDAAYISKNIKTFGISEGELDQIFSHLFGKENPFLGIYSKQDGIHLRIIAKASNKEIAKKLIEPLEVEICDKLGNSVWGFDDDTPAQLLIDELRKQGKSISVKEGFTKGLICSNLSEAAGNNYVPIKGLITSPTMPKEERFPTSQSKDVLILSVSDTIQSEGKGKITIEASCDSKTNVISLAHRNNSLRVRQRTANQAILGALRLLNDLR</sequence>